<evidence type="ECO:0000256" key="1">
    <source>
        <dbReference type="SAM" id="MobiDB-lite"/>
    </source>
</evidence>
<gene>
    <name evidence="2" type="ORF">OLEA9_A103929</name>
</gene>
<dbReference type="AlphaFoldDB" id="A0A8S0UBB5"/>
<protein>
    <submittedName>
        <fullName evidence="2">Uncharacterized protein</fullName>
    </submittedName>
</protein>
<accession>A0A8S0UBB5</accession>
<evidence type="ECO:0000313" key="2">
    <source>
        <dbReference type="EMBL" id="CAA3013893.1"/>
    </source>
</evidence>
<organism evidence="2 3">
    <name type="scientific">Olea europaea subsp. europaea</name>
    <dbReference type="NCBI Taxonomy" id="158383"/>
    <lineage>
        <taxon>Eukaryota</taxon>
        <taxon>Viridiplantae</taxon>
        <taxon>Streptophyta</taxon>
        <taxon>Embryophyta</taxon>
        <taxon>Tracheophyta</taxon>
        <taxon>Spermatophyta</taxon>
        <taxon>Magnoliopsida</taxon>
        <taxon>eudicotyledons</taxon>
        <taxon>Gunneridae</taxon>
        <taxon>Pentapetalae</taxon>
        <taxon>asterids</taxon>
        <taxon>lamiids</taxon>
        <taxon>Lamiales</taxon>
        <taxon>Oleaceae</taxon>
        <taxon>Oleeae</taxon>
        <taxon>Olea</taxon>
    </lineage>
</organism>
<evidence type="ECO:0000313" key="3">
    <source>
        <dbReference type="Proteomes" id="UP000594638"/>
    </source>
</evidence>
<keyword evidence="3" id="KW-1185">Reference proteome</keyword>
<dbReference type="EMBL" id="CACTIH010007456">
    <property type="protein sequence ID" value="CAA3013893.1"/>
    <property type="molecule type" value="Genomic_DNA"/>
</dbReference>
<proteinExistence type="predicted"/>
<sequence>MRRHRPVGDMRVAVRVTAMTTSPVQFLDDLARSVVGPQFHEVTQTNGGHEGSSAGDGHDDESGAGAEDDETSASDDRQAPEGNDDDGSKADDSGGDTFSETGGGNTEDDEDASGRQLGTLPTSMVGPSTSGL</sequence>
<comment type="caution">
    <text evidence="2">The sequence shown here is derived from an EMBL/GenBank/DDBJ whole genome shotgun (WGS) entry which is preliminary data.</text>
</comment>
<dbReference type="Proteomes" id="UP000594638">
    <property type="component" value="Unassembled WGS sequence"/>
</dbReference>
<feature type="region of interest" description="Disordered" evidence="1">
    <location>
        <begin position="37"/>
        <end position="132"/>
    </location>
</feature>
<feature type="compositionally biased region" description="Polar residues" evidence="1">
    <location>
        <begin position="119"/>
        <end position="132"/>
    </location>
</feature>
<reference evidence="2 3" key="1">
    <citation type="submission" date="2019-12" db="EMBL/GenBank/DDBJ databases">
        <authorList>
            <person name="Alioto T."/>
            <person name="Alioto T."/>
            <person name="Gomez Garrido J."/>
        </authorList>
    </citation>
    <scope>NUCLEOTIDE SEQUENCE [LARGE SCALE GENOMIC DNA]</scope>
</reference>
<name>A0A8S0UBB5_OLEEU</name>
<dbReference type="Gramene" id="OE9A103929T1">
    <property type="protein sequence ID" value="OE9A103929C1"/>
    <property type="gene ID" value="OE9A103929"/>
</dbReference>